<dbReference type="PATRIC" id="fig|199.248.peg.1467"/>
<reference evidence="2" key="1">
    <citation type="submission" date="2015-08" db="EMBL/GenBank/DDBJ databases">
        <title>Comparative genomics of the Campylobacter concisus group.</title>
        <authorList>
            <person name="Miller W.G."/>
            <person name="Yee E."/>
            <person name="Chapman M.H."/>
            <person name="Huynh S."/>
            <person name="Bono J.L."/>
            <person name="On S.L.W."/>
            <person name="St Leger J."/>
            <person name="Foster G."/>
            <person name="Parker C.T."/>
        </authorList>
    </citation>
    <scope>NUCLEOTIDE SEQUENCE [LARGE SCALE GENOMIC DNA]</scope>
    <source>
        <strain evidence="2">ATCC 33237</strain>
    </source>
</reference>
<evidence type="ECO:0000313" key="1">
    <source>
        <dbReference type="EMBL" id="ALF48072.1"/>
    </source>
</evidence>
<accession>A0A0M3V2P5</accession>
<dbReference type="AlphaFoldDB" id="A0A0M3V2P5"/>
<evidence type="ECO:0000313" key="2">
    <source>
        <dbReference type="Proteomes" id="UP000066049"/>
    </source>
</evidence>
<dbReference type="Proteomes" id="UP000066049">
    <property type="component" value="Chromosome"/>
</dbReference>
<organism evidence="1 2">
    <name type="scientific">Campylobacter concisus</name>
    <dbReference type="NCBI Taxonomy" id="199"/>
    <lineage>
        <taxon>Bacteria</taxon>
        <taxon>Pseudomonadati</taxon>
        <taxon>Campylobacterota</taxon>
        <taxon>Epsilonproteobacteria</taxon>
        <taxon>Campylobacterales</taxon>
        <taxon>Campylobacteraceae</taxon>
        <taxon>Campylobacter</taxon>
    </lineage>
</organism>
<dbReference type="KEGG" id="ccoc:CCON33237_1420"/>
<protein>
    <submittedName>
        <fullName evidence="1">Uncharacterized protein</fullName>
    </submittedName>
</protein>
<name>A0A0M3V2P5_9BACT</name>
<dbReference type="EMBL" id="CP012541">
    <property type="protein sequence ID" value="ALF48072.1"/>
    <property type="molecule type" value="Genomic_DNA"/>
</dbReference>
<dbReference type="RefSeq" id="WP_069174582.1">
    <property type="nucleotide sequence ID" value="NZ_PPCF01000058.1"/>
</dbReference>
<gene>
    <name evidence="1" type="ORF">CCON33237_1420</name>
</gene>
<proteinExistence type="predicted"/>
<sequence>MKNAKFLINTIHENPLYKEKLSMANECQQLLELMGKAKRFYIAFCYVREGVLTFVLTHPTGLLELRRDSSINDIKRLLKTFCNFNKNSVFNSILTPKPINEINYTKNKKEENIRFVVSKFLKFFNQKEQSAIFYAPASKGEFKNLAKDEQIHQKFEELREILLKKNKQARC</sequence>